<evidence type="ECO:0000313" key="1">
    <source>
        <dbReference type="EMBL" id="MCS4556431.1"/>
    </source>
</evidence>
<organism evidence="1 2">
    <name type="scientific">Shewanella electrica</name>
    <dbReference type="NCBI Taxonomy" id="515560"/>
    <lineage>
        <taxon>Bacteria</taxon>
        <taxon>Pseudomonadati</taxon>
        <taxon>Pseudomonadota</taxon>
        <taxon>Gammaproteobacteria</taxon>
        <taxon>Alteromonadales</taxon>
        <taxon>Shewanellaceae</taxon>
        <taxon>Shewanella</taxon>
    </lineage>
</organism>
<protein>
    <submittedName>
        <fullName evidence="1">Beta family protein</fullName>
    </submittedName>
</protein>
<gene>
    <name evidence="1" type="ORF">L9G74_08275</name>
</gene>
<dbReference type="Pfam" id="PF14350">
    <property type="entry name" value="Beta_protein"/>
    <property type="match status" value="1"/>
</dbReference>
<comment type="caution">
    <text evidence="1">The sequence shown here is derived from an EMBL/GenBank/DDBJ whole genome shotgun (WGS) entry which is preliminary data.</text>
</comment>
<sequence length="378" mass="43587">MSAIKPYYIPILSVSPSEIRAISELSEKDKDLLLPYFPLKGWLGANKLENSIKTISKSFKDRLWIADIDYEFLRNSKIIKKLLVNGEYPREVYNELIAISDCNNGYENWVEYSLNNTNIVPSLQLDELSELALQCDHFSKTDKKIAVRIKINSFTPSVINTILKTICDNLKNELFIIFDLEQVSLKHINNSGNLSNYIDELTKKCSTKKNCHFSISGTSFPSSFTGMSEGESSIYERIIFNKINNYTIDIDFIYSDYASVSLKKASGASRLPPPRIDYPRKEEWRHIRKDFDDVETATKEEKHNLYTLLAKKLLKKEYWDKDLLVWGTQQIEKTALGDGFGITDAQKATATRINIHLFQQLHYTDEIKDIDTDDDWVD</sequence>
<reference evidence="2" key="2">
    <citation type="submission" date="2023-07" db="EMBL/GenBank/DDBJ databases">
        <title>Shewanella mangrovi sp. nov., an acetaldehyde- degrading bacterium isolated from mangrove sediment.</title>
        <authorList>
            <person name="Liu Y."/>
        </authorList>
    </citation>
    <scope>NUCLEOTIDE SEQUENCE [LARGE SCALE GENOMIC DNA]</scope>
    <source>
        <strain evidence="2">C32</strain>
    </source>
</reference>
<keyword evidence="2" id="KW-1185">Reference proteome</keyword>
<dbReference type="RefSeq" id="WP_238895826.1">
    <property type="nucleotide sequence ID" value="NZ_JAKOGG010000004.1"/>
</dbReference>
<evidence type="ECO:0000313" key="2">
    <source>
        <dbReference type="Proteomes" id="UP001201549"/>
    </source>
</evidence>
<accession>A0ABT2FKA1</accession>
<dbReference type="EMBL" id="JAKOGG010000004">
    <property type="protein sequence ID" value="MCS4556431.1"/>
    <property type="molecule type" value="Genomic_DNA"/>
</dbReference>
<proteinExistence type="predicted"/>
<reference evidence="1 2" key="1">
    <citation type="submission" date="2022-02" db="EMBL/GenBank/DDBJ databases">
        <authorList>
            <person name="Zhuang L."/>
        </authorList>
    </citation>
    <scope>NUCLEOTIDE SEQUENCE [LARGE SCALE GENOMIC DNA]</scope>
    <source>
        <strain evidence="1 2">C32</strain>
    </source>
</reference>
<name>A0ABT2FKA1_9GAMM</name>
<dbReference type="Proteomes" id="UP001201549">
    <property type="component" value="Unassembled WGS sequence"/>
</dbReference>
<dbReference type="InterPro" id="IPR025683">
    <property type="entry name" value="Protein_beta"/>
</dbReference>